<dbReference type="EMBL" id="CAXAJV020001288">
    <property type="protein sequence ID" value="CAL7937469.1"/>
    <property type="molecule type" value="Genomic_DNA"/>
</dbReference>
<gene>
    <name evidence="9" type="ORF">XYLVIOL_LOCUS2733</name>
</gene>
<comment type="caution">
    <text evidence="9">The sequence shown here is derived from an EMBL/GenBank/DDBJ whole genome shotgun (WGS) entry which is preliminary data.</text>
</comment>
<comment type="function">
    <text evidence="6">Hydrolyzes 3-hydroxyisobutyryl-CoA (HIBYL-CoA), a saline catabolite. Has high activity toward isobutyryl-CoA. Could be an isobutyryl-CoA dehydrogenase that functions in valine catabolism. Also hydrolyzes 3-hydroxypropanoyl-CoA.</text>
</comment>
<organism evidence="9 10">
    <name type="scientific">Xylocopa violacea</name>
    <name type="common">Violet carpenter bee</name>
    <name type="synonym">Apis violacea</name>
    <dbReference type="NCBI Taxonomy" id="135666"/>
    <lineage>
        <taxon>Eukaryota</taxon>
        <taxon>Metazoa</taxon>
        <taxon>Ecdysozoa</taxon>
        <taxon>Arthropoda</taxon>
        <taxon>Hexapoda</taxon>
        <taxon>Insecta</taxon>
        <taxon>Pterygota</taxon>
        <taxon>Neoptera</taxon>
        <taxon>Endopterygota</taxon>
        <taxon>Hymenoptera</taxon>
        <taxon>Apocrita</taxon>
        <taxon>Aculeata</taxon>
        <taxon>Apoidea</taxon>
        <taxon>Anthophila</taxon>
        <taxon>Apidae</taxon>
        <taxon>Xylocopa</taxon>
        <taxon>Xylocopa</taxon>
    </lineage>
</organism>
<evidence type="ECO:0000313" key="10">
    <source>
        <dbReference type="Proteomes" id="UP001642520"/>
    </source>
</evidence>
<comment type="catalytic activity">
    <reaction evidence="1">
        <text>3-hydroxy-2-methylpropanoyl-CoA + H2O = 3-hydroxy-2-methylpropanoate + CoA + H(+)</text>
        <dbReference type="Rhea" id="RHEA:20888"/>
        <dbReference type="ChEBI" id="CHEBI:11805"/>
        <dbReference type="ChEBI" id="CHEBI:15377"/>
        <dbReference type="ChEBI" id="CHEBI:15378"/>
        <dbReference type="ChEBI" id="CHEBI:57287"/>
        <dbReference type="ChEBI" id="CHEBI:57340"/>
        <dbReference type="EC" id="3.1.2.4"/>
    </reaction>
</comment>
<evidence type="ECO:0000256" key="7">
    <source>
        <dbReference type="ARBA" id="ARBA00031181"/>
    </source>
</evidence>
<dbReference type="Gene3D" id="3.90.226.10">
    <property type="entry name" value="2-enoyl-CoA Hydratase, Chain A, domain 1"/>
    <property type="match status" value="1"/>
</dbReference>
<evidence type="ECO:0000259" key="8">
    <source>
        <dbReference type="Pfam" id="PF16113"/>
    </source>
</evidence>
<dbReference type="NCBIfam" id="NF004127">
    <property type="entry name" value="PRK05617.1"/>
    <property type="match status" value="1"/>
</dbReference>
<evidence type="ECO:0000256" key="4">
    <source>
        <dbReference type="ARBA" id="ARBA00016714"/>
    </source>
</evidence>
<dbReference type="PANTHER" id="PTHR43176">
    <property type="entry name" value="3-HYDROXYISOBUTYRYL-COA HYDROLASE-RELATED"/>
    <property type="match status" value="1"/>
</dbReference>
<reference evidence="9 10" key="1">
    <citation type="submission" date="2024-08" db="EMBL/GenBank/DDBJ databases">
        <authorList>
            <person name="Will J Nash"/>
            <person name="Angela Man"/>
            <person name="Seanna McTaggart"/>
            <person name="Kendall Baker"/>
            <person name="Tom Barker"/>
            <person name="Leah Catchpole"/>
            <person name="Alex Durrant"/>
            <person name="Karim Gharbi"/>
            <person name="Naomi Irish"/>
            <person name="Gemy Kaithakottil"/>
            <person name="Debby Ku"/>
            <person name="Aaliyah Providence"/>
            <person name="Felix Shaw"/>
            <person name="David Swarbreck"/>
            <person name="Chris Watkins"/>
            <person name="Ann M. McCartney"/>
            <person name="Giulio Formenti"/>
            <person name="Alice Mouton"/>
            <person name="Noel Vella"/>
            <person name="Bjorn M von Reumont"/>
            <person name="Adriana Vella"/>
            <person name="Wilfried Haerty"/>
        </authorList>
    </citation>
    <scope>NUCLEOTIDE SEQUENCE [LARGE SCALE GENOMIC DNA]</scope>
</reference>
<evidence type="ECO:0000256" key="2">
    <source>
        <dbReference type="ARBA" id="ARBA00005254"/>
    </source>
</evidence>
<dbReference type="PANTHER" id="PTHR43176:SF3">
    <property type="entry name" value="3-HYDROXYISOBUTYRYL-COA HYDROLASE, MITOCHONDRIAL"/>
    <property type="match status" value="1"/>
</dbReference>
<evidence type="ECO:0000313" key="9">
    <source>
        <dbReference type="EMBL" id="CAL7937469.1"/>
    </source>
</evidence>
<evidence type="ECO:0000256" key="1">
    <source>
        <dbReference type="ARBA" id="ARBA00001709"/>
    </source>
</evidence>
<keyword evidence="5" id="KW-0378">Hydrolase</keyword>
<protein>
    <recommendedName>
        <fullName evidence="4">3-hydroxyisobutyryl-CoA hydrolase, mitochondrial</fullName>
        <ecNumber evidence="3">3.1.2.4</ecNumber>
    </recommendedName>
    <alternativeName>
        <fullName evidence="7">3-hydroxyisobutyryl-coenzyme A hydrolase</fullName>
    </alternativeName>
</protein>
<evidence type="ECO:0000256" key="6">
    <source>
        <dbReference type="ARBA" id="ARBA00024871"/>
    </source>
</evidence>
<name>A0ABP1NC26_XYLVO</name>
<accession>A0ABP1NC26</accession>
<dbReference type="CDD" id="cd06558">
    <property type="entry name" value="crotonase-like"/>
    <property type="match status" value="1"/>
</dbReference>
<evidence type="ECO:0000256" key="5">
    <source>
        <dbReference type="ARBA" id="ARBA00022801"/>
    </source>
</evidence>
<dbReference type="EC" id="3.1.2.4" evidence="3"/>
<proteinExistence type="inferred from homology"/>
<dbReference type="Proteomes" id="UP001642520">
    <property type="component" value="Unassembled WGS sequence"/>
</dbReference>
<evidence type="ECO:0000256" key="3">
    <source>
        <dbReference type="ARBA" id="ARBA00011915"/>
    </source>
</evidence>
<dbReference type="InterPro" id="IPR032259">
    <property type="entry name" value="HIBYL-CoA-H"/>
</dbReference>
<keyword evidence="10" id="KW-1185">Reference proteome</keyword>
<dbReference type="SUPFAM" id="SSF52096">
    <property type="entry name" value="ClpP/crotonase"/>
    <property type="match status" value="1"/>
</dbReference>
<dbReference type="Pfam" id="PF16113">
    <property type="entry name" value="ECH_2"/>
    <property type="match status" value="1"/>
</dbReference>
<feature type="domain" description="Enoyl-CoA hydratase/isomerase" evidence="8">
    <location>
        <begin position="51"/>
        <end position="376"/>
    </location>
</feature>
<dbReference type="InterPro" id="IPR045004">
    <property type="entry name" value="ECH_dom"/>
</dbReference>
<comment type="similarity">
    <text evidence="2">Belongs to the enoyl-CoA hydratase/isomerase family.</text>
</comment>
<dbReference type="InterPro" id="IPR029045">
    <property type="entry name" value="ClpP/crotonase-like_dom_sf"/>
</dbReference>
<sequence>MFKNGTLKLNCVGGSSITKLRYLSAQASGTVKQVQANTEDDVLFKEVGNKGLITLNRLKALNALNLSMVEKIYPIMKQWELSKKLVIVEGAGEKAFCAGGDIKSIATAFKPGQTNNALGETFFRKEYTLNYFIGTYKIPYVATIDGITMGGGVGLSVHGKYRIATEKTLFAMPETAIGLFPDVGGTYFLPRLKGQLGLYLGLTGDRLKGIDVLLAGIATHFIPSEKLSDLKQELLKVEQPDIDEILNKYQPGKLKQEFCLEPYMNKIDKCFSASCVEEIIERLMEDNSEWAKKILQMLSKASPTSLKVTMSAIQKGSTLNLADCLKMEYRLACAALSQSSDFYEGVRALLIDKDQNPKWNPGSLKEVTDNYVNQRFAELPPEKELQL</sequence>